<sequence length="37" mass="3803">MNHSLSLSRPCHVVEFGAGTIADNSTSSGTTLPAGTW</sequence>
<dbReference type="EMBL" id="JAUSZS010000004">
    <property type="protein sequence ID" value="MDQ0934640.1"/>
    <property type="molecule type" value="Genomic_DNA"/>
</dbReference>
<evidence type="ECO:0000313" key="2">
    <source>
        <dbReference type="Proteomes" id="UP001223072"/>
    </source>
</evidence>
<organism evidence="1 2">
    <name type="scientific">Streptomyces turgidiscabies</name>
    <dbReference type="NCBI Taxonomy" id="85558"/>
    <lineage>
        <taxon>Bacteria</taxon>
        <taxon>Bacillati</taxon>
        <taxon>Actinomycetota</taxon>
        <taxon>Actinomycetes</taxon>
        <taxon>Kitasatosporales</taxon>
        <taxon>Streptomycetaceae</taxon>
        <taxon>Streptomyces</taxon>
    </lineage>
</organism>
<keyword evidence="2" id="KW-1185">Reference proteome</keyword>
<reference evidence="1 2" key="1">
    <citation type="submission" date="2023-07" db="EMBL/GenBank/DDBJ databases">
        <title>Comparative genomics of wheat-associated soil bacteria to identify genetic determinants of phenazine resistance.</title>
        <authorList>
            <person name="Mouncey N."/>
        </authorList>
    </citation>
    <scope>NUCLEOTIDE SEQUENCE [LARGE SCALE GENOMIC DNA]</scope>
    <source>
        <strain evidence="1 2">W2I16</strain>
    </source>
</reference>
<comment type="caution">
    <text evidence="1">The sequence shown here is derived from an EMBL/GenBank/DDBJ whole genome shotgun (WGS) entry which is preliminary data.</text>
</comment>
<name>A0ABU0RRN0_9ACTN</name>
<accession>A0ABU0RRN0</accession>
<proteinExistence type="predicted"/>
<evidence type="ECO:0000313" key="1">
    <source>
        <dbReference type="EMBL" id="MDQ0934640.1"/>
    </source>
</evidence>
<gene>
    <name evidence="1" type="ORF">QFZ49_004580</name>
</gene>
<protein>
    <submittedName>
        <fullName evidence="1">Uncharacterized protein</fullName>
    </submittedName>
</protein>
<dbReference type="Proteomes" id="UP001223072">
    <property type="component" value="Unassembled WGS sequence"/>
</dbReference>